<name>A0ACC2G3I0_DALPE</name>
<accession>A0ACC2G3I0</accession>
<reference evidence="1" key="1">
    <citation type="submission" date="2021-05" db="EMBL/GenBank/DDBJ databases">
        <authorList>
            <person name="Pan Q."/>
            <person name="Jouanno E."/>
            <person name="Zahm M."/>
            <person name="Klopp C."/>
            <person name="Cabau C."/>
            <person name="Louis A."/>
            <person name="Berthelot C."/>
            <person name="Parey E."/>
            <person name="Roest Crollius H."/>
            <person name="Montfort J."/>
            <person name="Robinson-Rechavi M."/>
            <person name="Bouchez O."/>
            <person name="Lampietro C."/>
            <person name="Lopez Roques C."/>
            <person name="Donnadieu C."/>
            <person name="Postlethwait J."/>
            <person name="Bobe J."/>
            <person name="Dillon D."/>
            <person name="Chandos A."/>
            <person name="von Hippel F."/>
            <person name="Guiguen Y."/>
        </authorList>
    </citation>
    <scope>NUCLEOTIDE SEQUENCE</scope>
    <source>
        <strain evidence="1">YG-Jan2019</strain>
    </source>
</reference>
<proteinExistence type="predicted"/>
<dbReference type="EMBL" id="CM055745">
    <property type="protein sequence ID" value="KAJ7998060.1"/>
    <property type="molecule type" value="Genomic_DNA"/>
</dbReference>
<organism evidence="1 2">
    <name type="scientific">Dallia pectoralis</name>
    <name type="common">Alaska blackfish</name>
    <dbReference type="NCBI Taxonomy" id="75939"/>
    <lineage>
        <taxon>Eukaryota</taxon>
        <taxon>Metazoa</taxon>
        <taxon>Chordata</taxon>
        <taxon>Craniata</taxon>
        <taxon>Vertebrata</taxon>
        <taxon>Euteleostomi</taxon>
        <taxon>Actinopterygii</taxon>
        <taxon>Neopterygii</taxon>
        <taxon>Teleostei</taxon>
        <taxon>Protacanthopterygii</taxon>
        <taxon>Esociformes</taxon>
        <taxon>Umbridae</taxon>
        <taxon>Dallia</taxon>
    </lineage>
</organism>
<evidence type="ECO:0000313" key="1">
    <source>
        <dbReference type="EMBL" id="KAJ7998060.1"/>
    </source>
</evidence>
<dbReference type="Proteomes" id="UP001157502">
    <property type="component" value="Chromosome 18"/>
</dbReference>
<gene>
    <name evidence="1" type="ORF">DPEC_G00218620</name>
</gene>
<evidence type="ECO:0000313" key="2">
    <source>
        <dbReference type="Proteomes" id="UP001157502"/>
    </source>
</evidence>
<protein>
    <submittedName>
        <fullName evidence="1">Uncharacterized protein</fullName>
    </submittedName>
</protein>
<sequence>MSDSCHELCGSDGSEMEDNCHGESDVSYHEDNFMESLDSYESGMDSTQMSSDLDLDLIFDGTSLAADLAAWTSKFQVKHYAVDWLLKLLKKTWPSTIAIYCPYTPENG</sequence>
<comment type="caution">
    <text evidence="1">The sequence shown here is derived from an EMBL/GenBank/DDBJ whole genome shotgun (WGS) entry which is preliminary data.</text>
</comment>
<keyword evidence="2" id="KW-1185">Reference proteome</keyword>